<sequence>MQLIYNFIEGSCTRHAVLEKIANLTNTKLKTLKSISTTRWACRSEAISAVKENYSSILAAIEEIIDNTKQSDVRAKGKGILHQMKTFEFIFAMLMLDPILSSILKTSAFLQSPNINLLTAVEIVESLKKLLVSMRNTEDDFTDIYHKTIQMCKNYDIEIPQLKKRKVSTKIDCLSSTQHYMSSKEEEMKVSVYYSTLDHMISGINIRFNQETMNMIQSIGNLLVLNINSNDISVLSTAFDLNSDMLKTEINLLKHTDNIPKGEKNKCGDWINWLTQSNCGRETIFCNVIKALKTFMIIPVTSCACERSFSKLSIVKTKLRSTMTQDRLDGLLTIFIEQELAYNIKIDDVIDTFKNLTPVDRRMEL</sequence>
<evidence type="ECO:0000313" key="3">
    <source>
        <dbReference type="Proteomes" id="UP001160148"/>
    </source>
</evidence>
<keyword evidence="3" id="KW-1185">Reference proteome</keyword>
<name>A0AAV0W3G5_9HEMI</name>
<dbReference type="EMBL" id="CARXXK010000001">
    <property type="protein sequence ID" value="CAI6350307.1"/>
    <property type="molecule type" value="Genomic_DNA"/>
</dbReference>
<reference evidence="2 3" key="1">
    <citation type="submission" date="2023-01" db="EMBL/GenBank/DDBJ databases">
        <authorList>
            <person name="Whitehead M."/>
        </authorList>
    </citation>
    <scope>NUCLEOTIDE SEQUENCE [LARGE SCALE GENOMIC DNA]</scope>
</reference>
<evidence type="ECO:0000313" key="2">
    <source>
        <dbReference type="EMBL" id="CAI6350307.1"/>
    </source>
</evidence>
<dbReference type="PANTHER" id="PTHR46289:SF19">
    <property type="entry name" value="ZINC FINGER MYM-TYPE CONTAINING 1"/>
    <property type="match status" value="1"/>
</dbReference>
<dbReference type="PANTHER" id="PTHR46289">
    <property type="entry name" value="52 KDA REPRESSOR OF THE INHIBITOR OF THE PROTEIN KINASE-LIKE PROTEIN-RELATED"/>
    <property type="match status" value="1"/>
</dbReference>
<feature type="domain" description="HAT C-terminal dimerisation" evidence="1">
    <location>
        <begin position="272"/>
        <end position="340"/>
    </location>
</feature>
<dbReference type="GO" id="GO:0046983">
    <property type="term" value="F:protein dimerization activity"/>
    <property type="evidence" value="ECO:0007669"/>
    <property type="project" value="InterPro"/>
</dbReference>
<organism evidence="2 3">
    <name type="scientific">Macrosiphum euphorbiae</name>
    <name type="common">potato aphid</name>
    <dbReference type="NCBI Taxonomy" id="13131"/>
    <lineage>
        <taxon>Eukaryota</taxon>
        <taxon>Metazoa</taxon>
        <taxon>Ecdysozoa</taxon>
        <taxon>Arthropoda</taxon>
        <taxon>Hexapoda</taxon>
        <taxon>Insecta</taxon>
        <taxon>Pterygota</taxon>
        <taxon>Neoptera</taxon>
        <taxon>Paraneoptera</taxon>
        <taxon>Hemiptera</taxon>
        <taxon>Sternorrhyncha</taxon>
        <taxon>Aphidomorpha</taxon>
        <taxon>Aphidoidea</taxon>
        <taxon>Aphididae</taxon>
        <taxon>Macrosiphini</taxon>
        <taxon>Macrosiphum</taxon>
    </lineage>
</organism>
<dbReference type="Proteomes" id="UP001160148">
    <property type="component" value="Unassembled WGS sequence"/>
</dbReference>
<dbReference type="InterPro" id="IPR008906">
    <property type="entry name" value="HATC_C_dom"/>
</dbReference>
<evidence type="ECO:0000259" key="1">
    <source>
        <dbReference type="Pfam" id="PF05699"/>
    </source>
</evidence>
<accession>A0AAV0W3G5</accession>
<dbReference type="AlphaFoldDB" id="A0AAV0W3G5"/>
<dbReference type="SUPFAM" id="SSF53098">
    <property type="entry name" value="Ribonuclease H-like"/>
    <property type="match status" value="1"/>
</dbReference>
<protein>
    <recommendedName>
        <fullName evidence="1">HAT C-terminal dimerisation domain-containing protein</fullName>
    </recommendedName>
</protein>
<gene>
    <name evidence="2" type="ORF">MEUPH1_LOCUS6782</name>
</gene>
<dbReference type="Pfam" id="PF05699">
    <property type="entry name" value="Dimer_Tnp_hAT"/>
    <property type="match status" value="1"/>
</dbReference>
<comment type="caution">
    <text evidence="2">The sequence shown here is derived from an EMBL/GenBank/DDBJ whole genome shotgun (WGS) entry which is preliminary data.</text>
</comment>
<dbReference type="InterPro" id="IPR052958">
    <property type="entry name" value="IFN-induced_PKR_regulator"/>
</dbReference>
<proteinExistence type="predicted"/>
<dbReference type="InterPro" id="IPR012337">
    <property type="entry name" value="RNaseH-like_sf"/>
</dbReference>